<name>A0A1S0UEC8_LOALO</name>
<dbReference type="CTD" id="9952073"/>
<dbReference type="GeneID" id="9952073"/>
<protein>
    <submittedName>
        <fullName evidence="1">Uncharacterized protein</fullName>
    </submittedName>
</protein>
<dbReference type="OrthoDB" id="10410413at2759"/>
<proteinExistence type="predicted"/>
<dbReference type="RefSeq" id="XP_020304858.1">
    <property type="nucleotide sequence ID" value="XM_020451362.1"/>
</dbReference>
<gene>
    <name evidence="1" type="ORF">LOAG_18699</name>
</gene>
<reference evidence="1" key="1">
    <citation type="submission" date="2012-04" db="EMBL/GenBank/DDBJ databases">
        <title>The Genome Sequence of Loa loa.</title>
        <authorList>
            <consortium name="The Broad Institute Genome Sequencing Platform"/>
            <consortium name="Broad Institute Genome Sequencing Center for Infectious Disease"/>
            <person name="Nutman T.B."/>
            <person name="Fink D.L."/>
            <person name="Russ C."/>
            <person name="Young S."/>
            <person name="Zeng Q."/>
            <person name="Gargeya S."/>
            <person name="Alvarado L."/>
            <person name="Berlin A."/>
            <person name="Chapman S.B."/>
            <person name="Chen Z."/>
            <person name="Freedman E."/>
            <person name="Gellesch M."/>
            <person name="Goldberg J."/>
            <person name="Griggs A."/>
            <person name="Gujja S."/>
            <person name="Heilman E.R."/>
            <person name="Heiman D."/>
            <person name="Howarth C."/>
            <person name="Mehta T."/>
            <person name="Neiman D."/>
            <person name="Pearson M."/>
            <person name="Roberts A."/>
            <person name="Saif S."/>
            <person name="Shea T."/>
            <person name="Shenoy N."/>
            <person name="Sisk P."/>
            <person name="Stolte C."/>
            <person name="Sykes S."/>
            <person name="White J."/>
            <person name="Yandava C."/>
            <person name="Haas B."/>
            <person name="Henn M.R."/>
            <person name="Nusbaum C."/>
            <person name="Birren B."/>
        </authorList>
    </citation>
    <scope>NUCLEOTIDE SEQUENCE [LARGE SCALE GENOMIC DNA]</scope>
</reference>
<dbReference type="KEGG" id="loa:LOAG_18699"/>
<dbReference type="InParanoid" id="A0A1S0UEC8"/>
<sequence length="97" mass="10550">MCCCIFQLVSVTSPYVATTQLLPTVPALNPYTVFGHGLMTPVPVKTDIRITEQHHQQAINTATQWATVAGYDEKQVDFAQTLMNSQYAAAAVSYGGK</sequence>
<dbReference type="EMBL" id="JH712517">
    <property type="protein sequence ID" value="EJD73913.1"/>
    <property type="molecule type" value="Genomic_DNA"/>
</dbReference>
<accession>A0A1S0UEC8</accession>
<evidence type="ECO:0000313" key="1">
    <source>
        <dbReference type="EMBL" id="EJD73913.1"/>
    </source>
</evidence>
<dbReference type="AlphaFoldDB" id="A0A1S0UEC8"/>
<organism evidence="1">
    <name type="scientific">Loa loa</name>
    <name type="common">Eye worm</name>
    <name type="synonym">Filaria loa</name>
    <dbReference type="NCBI Taxonomy" id="7209"/>
    <lineage>
        <taxon>Eukaryota</taxon>
        <taxon>Metazoa</taxon>
        <taxon>Ecdysozoa</taxon>
        <taxon>Nematoda</taxon>
        <taxon>Chromadorea</taxon>
        <taxon>Rhabditida</taxon>
        <taxon>Spirurina</taxon>
        <taxon>Spiruromorpha</taxon>
        <taxon>Filarioidea</taxon>
        <taxon>Onchocercidae</taxon>
        <taxon>Loa</taxon>
    </lineage>
</organism>